<dbReference type="Proteomes" id="UP000321917">
    <property type="component" value="Unassembled WGS sequence"/>
</dbReference>
<evidence type="ECO:0000313" key="5">
    <source>
        <dbReference type="Proteomes" id="UP000321917"/>
    </source>
</evidence>
<evidence type="ECO:0008006" key="6">
    <source>
        <dbReference type="Google" id="ProtNLM"/>
    </source>
</evidence>
<feature type="chain" id="PRO_5022938821" description="DUF2059 domain-containing protein" evidence="1">
    <location>
        <begin position="25"/>
        <end position="274"/>
    </location>
</feature>
<keyword evidence="1" id="KW-0732">Signal</keyword>
<proteinExistence type="predicted"/>
<evidence type="ECO:0000256" key="1">
    <source>
        <dbReference type="SAM" id="SignalP"/>
    </source>
</evidence>
<evidence type="ECO:0000313" key="3">
    <source>
        <dbReference type="EMBL" id="TWX70135.1"/>
    </source>
</evidence>
<evidence type="ECO:0000313" key="2">
    <source>
        <dbReference type="EMBL" id="TWX60379.1"/>
    </source>
</evidence>
<name>A0A5C6QMC1_9GAMM</name>
<protein>
    <recommendedName>
        <fullName evidence="6">DUF2059 domain-containing protein</fullName>
    </recommendedName>
</protein>
<comment type="caution">
    <text evidence="3">The sequence shown here is derived from an EMBL/GenBank/DDBJ whole genome shotgun (WGS) entry which is preliminary data.</text>
</comment>
<keyword evidence="4" id="KW-1185">Reference proteome</keyword>
<feature type="signal peptide" evidence="1">
    <location>
        <begin position="1"/>
        <end position="24"/>
    </location>
</feature>
<gene>
    <name evidence="2" type="ORF">ESZ26_08400</name>
    <name evidence="3" type="ORF">ESZ27_05090</name>
</gene>
<evidence type="ECO:0000313" key="4">
    <source>
        <dbReference type="Proteomes" id="UP000321525"/>
    </source>
</evidence>
<dbReference type="AlphaFoldDB" id="A0A5C6QMC1"/>
<organism evidence="3 5">
    <name type="scientific">Colwellia hornerae</name>
    <dbReference type="NCBI Taxonomy" id="89402"/>
    <lineage>
        <taxon>Bacteria</taxon>
        <taxon>Pseudomonadati</taxon>
        <taxon>Pseudomonadota</taxon>
        <taxon>Gammaproteobacteria</taxon>
        <taxon>Alteromonadales</taxon>
        <taxon>Colwelliaceae</taxon>
        <taxon>Colwellia</taxon>
    </lineage>
</organism>
<accession>A0A5C6QMC1</accession>
<reference evidence="3 5" key="1">
    <citation type="submission" date="2019-07" db="EMBL/GenBank/DDBJ databases">
        <title>Genomes of sea-ice associated Colwellia species.</title>
        <authorList>
            <person name="Bowman J.P."/>
        </authorList>
    </citation>
    <scope>NUCLEOTIDE SEQUENCE [LARGE SCALE GENOMIC DNA]</scope>
    <source>
        <strain evidence="2 4">ACAM 607</strain>
        <strain evidence="3 5">IC036</strain>
    </source>
</reference>
<dbReference type="EMBL" id="VOLR01000009">
    <property type="protein sequence ID" value="TWX60379.1"/>
    <property type="molecule type" value="Genomic_DNA"/>
</dbReference>
<dbReference type="EMBL" id="VOLQ01000006">
    <property type="protein sequence ID" value="TWX70135.1"/>
    <property type="molecule type" value="Genomic_DNA"/>
</dbReference>
<dbReference type="OrthoDB" id="6224013at2"/>
<sequence>MKKFTTFIGLCIILVSFIITTSYANDQITDKQIYQLMDKSGVTQSIEGLPLQLQAMGQQMALTAKNPVEHERFMQVFVSSFNPDVMLKKMTENIRKNVSLAELQAILSWLDSDLASRVVSAELQSTDPKFQQNLMLYMAELQSTPPSPERTKVIIHYVESSEIVEQGMNLMMTMLENMFEALKVTQPENVELATQLDAQLEQMAVNIKPAMEQQMVLTSYFIYRDISNEDLNEYSHFYKQATGKKYLSLMVGAIGDGMSEWGISLIHQISKEKS</sequence>
<dbReference type="RefSeq" id="WP_146799295.1">
    <property type="nucleotide sequence ID" value="NZ_VOLP01000010.1"/>
</dbReference>
<dbReference type="Proteomes" id="UP000321525">
    <property type="component" value="Unassembled WGS sequence"/>
</dbReference>